<dbReference type="eggNOG" id="COG5457">
    <property type="taxonomic scope" value="Bacteria"/>
</dbReference>
<gene>
    <name evidence="3" type="ORF">LPU83_0906</name>
</gene>
<accession>W6R5N5</accession>
<feature type="domain" description="YjiS-like" evidence="2">
    <location>
        <begin position="43"/>
        <end position="69"/>
    </location>
</feature>
<dbReference type="KEGG" id="rhl:LPU83_0906"/>
<evidence type="ECO:0000256" key="1">
    <source>
        <dbReference type="SAM" id="MobiDB-lite"/>
    </source>
</evidence>
<sequence>MKGSTMRTTDRIIELDCSQTTLTFSQRLANGFATLSSVLRVFRNRMEINRLHELDDNQLKDIGLSRADLTSAFLASTFFEDPSEHLTRSAHNRGPKSLFRSRKD</sequence>
<dbReference type="PATRIC" id="fig|348824.6.peg.978"/>
<reference evidence="3" key="1">
    <citation type="submission" date="2013-11" db="EMBL/GenBank/DDBJ databases">
        <title>Draft genome sequence of the broad-host-range Rhizobium sp. LPU83 strain, a member of the low-genetic diversity Oregon-like Rhizobium sp. group.</title>
        <authorList>
            <person name="Wibberg D."/>
            <person name="Puehler A."/>
            <person name="Schlueter A."/>
        </authorList>
    </citation>
    <scope>NUCLEOTIDE SEQUENCE [LARGE SCALE GENOMIC DNA]</scope>
    <source>
        <strain evidence="3">LPU83</strain>
    </source>
</reference>
<proteinExistence type="predicted"/>
<dbReference type="Proteomes" id="UP000019443">
    <property type="component" value="Chromosome"/>
</dbReference>
<organism evidence="3 4">
    <name type="scientific">Rhizobium favelukesii</name>
    <dbReference type="NCBI Taxonomy" id="348824"/>
    <lineage>
        <taxon>Bacteria</taxon>
        <taxon>Pseudomonadati</taxon>
        <taxon>Pseudomonadota</taxon>
        <taxon>Alphaproteobacteria</taxon>
        <taxon>Hyphomicrobiales</taxon>
        <taxon>Rhizobiaceae</taxon>
        <taxon>Rhizobium/Agrobacterium group</taxon>
        <taxon>Rhizobium</taxon>
    </lineage>
</organism>
<evidence type="ECO:0000313" key="4">
    <source>
        <dbReference type="Proteomes" id="UP000019443"/>
    </source>
</evidence>
<feature type="region of interest" description="Disordered" evidence="1">
    <location>
        <begin position="84"/>
        <end position="104"/>
    </location>
</feature>
<dbReference type="Pfam" id="PF06568">
    <property type="entry name" value="YjiS-like"/>
    <property type="match status" value="1"/>
</dbReference>
<evidence type="ECO:0000259" key="2">
    <source>
        <dbReference type="Pfam" id="PF06568"/>
    </source>
</evidence>
<dbReference type="InterPro" id="IPR009506">
    <property type="entry name" value="YjiS-like"/>
</dbReference>
<feature type="compositionally biased region" description="Basic residues" evidence="1">
    <location>
        <begin position="88"/>
        <end position="104"/>
    </location>
</feature>
<evidence type="ECO:0000313" key="3">
    <source>
        <dbReference type="EMBL" id="CDM56582.1"/>
    </source>
</evidence>
<protein>
    <recommendedName>
        <fullName evidence="2">YjiS-like domain-containing protein</fullName>
    </recommendedName>
</protein>
<dbReference type="EMBL" id="HG916852">
    <property type="protein sequence ID" value="CDM56582.1"/>
    <property type="molecule type" value="Genomic_DNA"/>
</dbReference>
<dbReference type="HOGENOM" id="CLU_181254_0_0_5"/>
<keyword evidence="4" id="KW-1185">Reference proteome</keyword>
<dbReference type="AlphaFoldDB" id="W6R5N5"/>
<name>W6R5N5_9HYPH</name>